<dbReference type="InterPro" id="IPR050249">
    <property type="entry name" value="Pseudomonas-type_ThrB"/>
</dbReference>
<comment type="caution">
    <text evidence="2">The sequence shown here is derived from an EMBL/GenBank/DDBJ whole genome shotgun (WGS) entry which is preliminary data.</text>
</comment>
<dbReference type="SUPFAM" id="SSF56112">
    <property type="entry name" value="Protein kinase-like (PK-like)"/>
    <property type="match status" value="1"/>
</dbReference>
<sequence>MQNEIELILSIAKHFRTEGAIVQAYRYGSGHINDTYRLDTAPEGGTSYLLQRINRFIFPDAQNLMENVDLVCRHLQTKLAHLGKKEVQRKTLTIIPTHTNQLFYKDTNGESWRMFWLIENTHSVDVVTTKMQAYAAGIAFGSFQRELADLDAKKIHVVLPRFHDIEHRLENLHKALRAHPKGRAKEEAVEVLLREIASRETAMCQDFLQRIVSASPLRIIHNDTKFNNVLLDRDDQPQCVIDLDTVMPGYVAFDFGDAIRTIINRGREDERDLNKVKLNVPLYEAYVKGYLEKAGAFLSDGEIESLLYGVYLLPFMQVVRFLTDYIEYDPYYKTQFSNHNLVRAQAQFKLLTELESQRDKLRSIIQHAITS</sequence>
<dbReference type="Gene3D" id="3.90.1200.10">
    <property type="match status" value="1"/>
</dbReference>
<evidence type="ECO:0000313" key="3">
    <source>
        <dbReference type="Proteomes" id="UP001597418"/>
    </source>
</evidence>
<protein>
    <submittedName>
        <fullName evidence="2">Phosphotransferase enzyme family protein</fullName>
    </submittedName>
</protein>
<evidence type="ECO:0000313" key="2">
    <source>
        <dbReference type="EMBL" id="MFD2742227.1"/>
    </source>
</evidence>
<evidence type="ECO:0000259" key="1">
    <source>
        <dbReference type="Pfam" id="PF01636"/>
    </source>
</evidence>
<keyword evidence="3" id="KW-1185">Reference proteome</keyword>
<dbReference type="RefSeq" id="WP_380883621.1">
    <property type="nucleotide sequence ID" value="NZ_JBHUMB010000005.1"/>
</dbReference>
<dbReference type="InterPro" id="IPR011009">
    <property type="entry name" value="Kinase-like_dom_sf"/>
</dbReference>
<dbReference type="EMBL" id="JBHUMB010000005">
    <property type="protein sequence ID" value="MFD2742227.1"/>
    <property type="molecule type" value="Genomic_DNA"/>
</dbReference>
<dbReference type="PANTHER" id="PTHR21064">
    <property type="entry name" value="AMINOGLYCOSIDE PHOSPHOTRANSFERASE DOMAIN-CONTAINING PROTEIN-RELATED"/>
    <property type="match status" value="1"/>
</dbReference>
<dbReference type="InterPro" id="IPR002575">
    <property type="entry name" value="Aminoglycoside_PTrfase"/>
</dbReference>
<dbReference type="PANTHER" id="PTHR21064:SF5">
    <property type="entry name" value="SLR1880 PROTEIN"/>
    <property type="match status" value="1"/>
</dbReference>
<proteinExistence type="predicted"/>
<gene>
    <name evidence="2" type="ORF">ACFSQ6_02330</name>
</gene>
<dbReference type="Pfam" id="PF01636">
    <property type="entry name" value="APH"/>
    <property type="match status" value="1"/>
</dbReference>
<dbReference type="Proteomes" id="UP001597418">
    <property type="component" value="Unassembled WGS sequence"/>
</dbReference>
<reference evidence="3" key="1">
    <citation type="journal article" date="2019" name="Int. J. Syst. Evol. Microbiol.">
        <title>The Global Catalogue of Microorganisms (GCM) 10K type strain sequencing project: providing services to taxonomists for standard genome sequencing and annotation.</title>
        <authorList>
            <consortium name="The Broad Institute Genomics Platform"/>
            <consortium name="The Broad Institute Genome Sequencing Center for Infectious Disease"/>
            <person name="Wu L."/>
            <person name="Ma J."/>
        </authorList>
    </citation>
    <scope>NUCLEOTIDE SEQUENCE [LARGE SCALE GENOMIC DNA]</scope>
    <source>
        <strain evidence="3">KCTC 42247</strain>
    </source>
</reference>
<accession>A0ABW5UBZ4</accession>
<organism evidence="2 3">
    <name type="scientific">Sphingobacterium populi</name>
    <dbReference type="NCBI Taxonomy" id="1812824"/>
    <lineage>
        <taxon>Bacteria</taxon>
        <taxon>Pseudomonadati</taxon>
        <taxon>Bacteroidota</taxon>
        <taxon>Sphingobacteriia</taxon>
        <taxon>Sphingobacteriales</taxon>
        <taxon>Sphingobacteriaceae</taxon>
        <taxon>Sphingobacterium</taxon>
    </lineage>
</organism>
<feature type="domain" description="Aminoglycoside phosphotransferase" evidence="1">
    <location>
        <begin position="27"/>
        <end position="267"/>
    </location>
</feature>
<name>A0ABW5UBZ4_9SPHI</name>